<dbReference type="InterPro" id="IPR005946">
    <property type="entry name" value="Rib-P_diPkinase"/>
</dbReference>
<dbReference type="CDD" id="cd06223">
    <property type="entry name" value="PRTases_typeI"/>
    <property type="match status" value="1"/>
</dbReference>
<comment type="cofactor">
    <cofactor evidence="12">
        <name>Mg(2+)</name>
        <dbReference type="ChEBI" id="CHEBI:18420"/>
    </cofactor>
    <text evidence="12">Binds 1 Mg(2+) ion per subunit.</text>
</comment>
<dbReference type="GO" id="GO:0006015">
    <property type="term" value="P:5-phosphoribose 1-diphosphate biosynthetic process"/>
    <property type="evidence" value="ECO:0007669"/>
    <property type="project" value="UniProtKB-UniRule"/>
</dbReference>
<comment type="caution">
    <text evidence="12">Part of a set of proteins in which some residues (ACT_SITE, NP_BIND, REGION and BINDING) are not conserved.</text>
</comment>
<feature type="binding site" evidence="12">
    <location>
        <begin position="227"/>
        <end position="231"/>
    </location>
    <ligand>
        <name>D-ribose 5-phosphate</name>
        <dbReference type="ChEBI" id="CHEBI:78346"/>
    </ligand>
</feature>
<dbReference type="NCBIfam" id="NF002320">
    <property type="entry name" value="PRK01259.1"/>
    <property type="match status" value="1"/>
</dbReference>
<comment type="caution">
    <text evidence="12">Lacks conserved residue(s) required for the propagation of feature annotation.</text>
</comment>
<dbReference type="RefSeq" id="WP_122896873.1">
    <property type="nucleotide sequence ID" value="NZ_RHIB01000001.1"/>
</dbReference>
<keyword evidence="3 12" id="KW-0479">Metal-binding</keyword>
<comment type="pathway">
    <text evidence="1 12">Metabolic intermediate biosynthesis; 5-phospho-alpha-D-ribose 1-diphosphate biosynthesis; 5-phospho-alpha-D-ribose 1-diphosphate from D-ribose 5-phosphate (route I): step 1/1.</text>
</comment>
<dbReference type="GO" id="GO:0009156">
    <property type="term" value="P:ribonucleoside monophosphate biosynthetic process"/>
    <property type="evidence" value="ECO:0007669"/>
    <property type="project" value="InterPro"/>
</dbReference>
<feature type="binding site" evidence="12">
    <location>
        <begin position="102"/>
        <end position="103"/>
    </location>
    <ligand>
        <name>ATP</name>
        <dbReference type="ChEBI" id="CHEBI:30616"/>
    </ligand>
</feature>
<evidence type="ECO:0000256" key="11">
    <source>
        <dbReference type="ARBA" id="ARBA00061444"/>
    </source>
</evidence>
<dbReference type="GO" id="GO:0000287">
    <property type="term" value="F:magnesium ion binding"/>
    <property type="evidence" value="ECO:0007669"/>
    <property type="project" value="UniProtKB-UniRule"/>
</dbReference>
<protein>
    <recommendedName>
        <fullName evidence="12">Putative ribose-phosphate pyrophosphokinase</fullName>
        <shortName evidence="12">RPPK</shortName>
        <ecNumber evidence="12">2.7.6.1</ecNumber>
    </recommendedName>
    <alternativeName>
        <fullName evidence="12">5-phospho-D-ribosyl alpha-1-diphosphate synthase</fullName>
    </alternativeName>
    <alternativeName>
        <fullName evidence="12">Phosphoribosyl diphosphate synthase</fullName>
    </alternativeName>
    <alternativeName>
        <fullName evidence="12">Phosphoribosyl pyrophosphate synthase</fullName>
        <shortName evidence="12">P-Rib-PP synthase</shortName>
        <shortName evidence="12">PRPP synthase</shortName>
        <shortName evidence="12">PRPPase</shortName>
    </alternativeName>
</protein>
<dbReference type="HAMAP" id="MF_00583_B">
    <property type="entry name" value="RibP_PPkinase_B"/>
    <property type="match status" value="1"/>
</dbReference>
<evidence type="ECO:0000256" key="6">
    <source>
        <dbReference type="ARBA" id="ARBA00022777"/>
    </source>
</evidence>
<sequence>MPIYQNEANMRVFSLNSNSSIVNEIVKELGIEKGRSTITRFSDGEIQVNIEESIRGCDVYLVQSTAQPGNEYLMELLIMIDAMKRASAQTINCVIPYFGYSRQDRKARSREPITAKLIANLLEKAGADRVITVDLHAPQVQGFFNIPVDQLLAFPILSKYFLEKNLTNTVVVAPENGGVIRARQLGDALDSPIALIDRNRSLSGGGKMDIMGEVEGKTAIIIDDMIDTARTVTAASRELLDRGANEVYACCTHPVLSEPAVDRILESDIVEVVTTDSIYLPEERRSYRIKVLSLAPMLAEAILKVQNNESVSTLFE</sequence>
<dbReference type="EC" id="2.7.6.1" evidence="12"/>
<dbReference type="GO" id="GO:0006164">
    <property type="term" value="P:purine nucleotide biosynthetic process"/>
    <property type="evidence" value="ECO:0007669"/>
    <property type="project" value="TreeGrafter"/>
</dbReference>
<dbReference type="SUPFAM" id="SSF53271">
    <property type="entry name" value="PRTase-like"/>
    <property type="match status" value="1"/>
</dbReference>
<feature type="domain" description="Ribose-phosphate pyrophosphokinase N-terminal" evidence="13">
    <location>
        <begin position="10"/>
        <end position="126"/>
    </location>
</feature>
<keyword evidence="12" id="KW-0963">Cytoplasm</keyword>
<comment type="function">
    <text evidence="10 12">Involved in the biosynthesis of the central metabolite phospho-alpha-D-ribosyl-1-pyrophosphate (PRPP) via the transfer of pyrophosphoryl group from ATP to 1-hydroxyl of ribose-5-phosphate (Rib-5-P).</text>
</comment>
<dbReference type="SMART" id="SM01400">
    <property type="entry name" value="Pribosyltran_N"/>
    <property type="match status" value="1"/>
</dbReference>
<comment type="subcellular location">
    <subcellularLocation>
        <location evidence="12">Cytoplasm</location>
    </subcellularLocation>
</comment>
<dbReference type="AlphaFoldDB" id="A0A3M7TWT5"/>
<evidence type="ECO:0000256" key="12">
    <source>
        <dbReference type="HAMAP-Rule" id="MF_00583"/>
    </source>
</evidence>
<evidence type="ECO:0000256" key="1">
    <source>
        <dbReference type="ARBA" id="ARBA00004996"/>
    </source>
</evidence>
<gene>
    <name evidence="12" type="primary">prs</name>
    <name evidence="14" type="ORF">EBO34_05270</name>
</gene>
<feature type="binding site" evidence="12">
    <location>
        <position position="223"/>
    </location>
    <ligand>
        <name>D-ribose 5-phosphate</name>
        <dbReference type="ChEBI" id="CHEBI:78346"/>
    </ligand>
</feature>
<evidence type="ECO:0000256" key="10">
    <source>
        <dbReference type="ARBA" id="ARBA00054914"/>
    </source>
</evidence>
<keyword evidence="8 12" id="KW-0460">Magnesium</keyword>
<dbReference type="FunFam" id="3.40.50.2020:FF:000001">
    <property type="entry name" value="Ribose-phosphate pyrophosphokinase"/>
    <property type="match status" value="1"/>
</dbReference>
<dbReference type="InterPro" id="IPR000836">
    <property type="entry name" value="PRTase_dom"/>
</dbReference>
<comment type="subunit">
    <text evidence="12">Homohexamer.</text>
</comment>
<evidence type="ECO:0000313" key="15">
    <source>
        <dbReference type="Proteomes" id="UP000278746"/>
    </source>
</evidence>
<dbReference type="InterPro" id="IPR029099">
    <property type="entry name" value="Pribosyltran_N"/>
</dbReference>
<evidence type="ECO:0000256" key="2">
    <source>
        <dbReference type="ARBA" id="ARBA00022679"/>
    </source>
</evidence>
<dbReference type="EMBL" id="RHIB01000001">
    <property type="protein sequence ID" value="RNA69352.1"/>
    <property type="molecule type" value="Genomic_DNA"/>
</dbReference>
<name>A0A3M7TWT5_9BACI</name>
<evidence type="ECO:0000256" key="5">
    <source>
        <dbReference type="ARBA" id="ARBA00022741"/>
    </source>
</evidence>
<evidence type="ECO:0000256" key="9">
    <source>
        <dbReference type="ARBA" id="ARBA00049535"/>
    </source>
</evidence>
<proteinExistence type="inferred from homology"/>
<dbReference type="NCBIfam" id="TIGR01251">
    <property type="entry name" value="ribP_PPkin"/>
    <property type="match status" value="1"/>
</dbReference>
<dbReference type="GO" id="GO:0002189">
    <property type="term" value="C:ribose phosphate diphosphokinase complex"/>
    <property type="evidence" value="ECO:0007669"/>
    <property type="project" value="TreeGrafter"/>
</dbReference>
<evidence type="ECO:0000256" key="3">
    <source>
        <dbReference type="ARBA" id="ARBA00022723"/>
    </source>
</evidence>
<dbReference type="PANTHER" id="PTHR10210">
    <property type="entry name" value="RIBOSE-PHOSPHATE DIPHOSPHOKINASE FAMILY MEMBER"/>
    <property type="match status" value="1"/>
</dbReference>
<feature type="binding site" evidence="12">
    <location>
        <position position="200"/>
    </location>
    <ligand>
        <name>D-ribose 5-phosphate</name>
        <dbReference type="ChEBI" id="CHEBI:78346"/>
    </ligand>
</feature>
<keyword evidence="5 12" id="KW-0547">Nucleotide-binding</keyword>
<evidence type="ECO:0000256" key="4">
    <source>
        <dbReference type="ARBA" id="ARBA00022727"/>
    </source>
</evidence>
<keyword evidence="4 12" id="KW-0545">Nucleotide biosynthesis</keyword>
<evidence type="ECO:0000259" key="13">
    <source>
        <dbReference type="Pfam" id="PF13793"/>
    </source>
</evidence>
<dbReference type="PROSITE" id="PS00114">
    <property type="entry name" value="PRPP_SYNTHASE"/>
    <property type="match status" value="1"/>
</dbReference>
<dbReference type="GO" id="GO:0005737">
    <property type="term" value="C:cytoplasm"/>
    <property type="evidence" value="ECO:0007669"/>
    <property type="project" value="UniProtKB-SubCell"/>
</dbReference>
<comment type="catalytic activity">
    <reaction evidence="9 12">
        <text>D-ribose 5-phosphate + ATP = 5-phospho-alpha-D-ribose 1-diphosphate + AMP + H(+)</text>
        <dbReference type="Rhea" id="RHEA:15609"/>
        <dbReference type="ChEBI" id="CHEBI:15378"/>
        <dbReference type="ChEBI" id="CHEBI:30616"/>
        <dbReference type="ChEBI" id="CHEBI:58017"/>
        <dbReference type="ChEBI" id="CHEBI:78346"/>
        <dbReference type="ChEBI" id="CHEBI:456215"/>
        <dbReference type="EC" id="2.7.6.1"/>
    </reaction>
</comment>
<dbReference type="Pfam" id="PF14572">
    <property type="entry name" value="Pribosyl_synth"/>
    <property type="match status" value="1"/>
</dbReference>
<evidence type="ECO:0000256" key="8">
    <source>
        <dbReference type="ARBA" id="ARBA00022842"/>
    </source>
</evidence>
<reference evidence="14 15" key="1">
    <citation type="submission" date="2018-10" db="EMBL/GenBank/DDBJ databases">
        <title>Bacillus Keqinensis sp. nov., a moderately halophilic bacterium isolated from a saline-alkaline lake.</title>
        <authorList>
            <person name="Wang H."/>
        </authorList>
    </citation>
    <scope>NUCLEOTIDE SEQUENCE [LARGE SCALE GENOMIC DNA]</scope>
    <source>
        <strain evidence="14 15">KQ-3</strain>
    </source>
</reference>
<dbReference type="Pfam" id="PF13793">
    <property type="entry name" value="Pribosyltran_N"/>
    <property type="match status" value="1"/>
</dbReference>
<keyword evidence="6 12" id="KW-0418">Kinase</keyword>
<evidence type="ECO:0000313" key="14">
    <source>
        <dbReference type="EMBL" id="RNA69352.1"/>
    </source>
</evidence>
<organism evidence="14 15">
    <name type="scientific">Alteribacter keqinensis</name>
    <dbReference type="NCBI Taxonomy" id="2483800"/>
    <lineage>
        <taxon>Bacteria</taxon>
        <taxon>Bacillati</taxon>
        <taxon>Bacillota</taxon>
        <taxon>Bacilli</taxon>
        <taxon>Bacillales</taxon>
        <taxon>Bacillaceae</taxon>
        <taxon>Alteribacter</taxon>
    </lineage>
</organism>
<dbReference type="Gene3D" id="3.40.50.2020">
    <property type="match status" value="2"/>
</dbReference>
<dbReference type="GO" id="GO:0016301">
    <property type="term" value="F:kinase activity"/>
    <property type="evidence" value="ECO:0007669"/>
    <property type="project" value="UniProtKB-KW"/>
</dbReference>
<keyword evidence="7 12" id="KW-0067">ATP-binding</keyword>
<accession>A0A3M7TWT5</accession>
<dbReference type="OrthoDB" id="9777067at2"/>
<dbReference type="UniPathway" id="UPA00087">
    <property type="reaction ID" value="UER00172"/>
</dbReference>
<keyword evidence="15" id="KW-1185">Reference proteome</keyword>
<feature type="binding site" evidence="12">
    <location>
        <position position="136"/>
    </location>
    <ligand>
        <name>Mg(2+)</name>
        <dbReference type="ChEBI" id="CHEBI:18420"/>
    </ligand>
</feature>
<comment type="caution">
    <text evidence="14">The sequence shown here is derived from an EMBL/GenBank/DDBJ whole genome shotgun (WGS) entry which is preliminary data.</text>
</comment>
<dbReference type="FunFam" id="3.40.50.2020:FF:000002">
    <property type="entry name" value="Ribose-phosphate pyrophosphokinase"/>
    <property type="match status" value="1"/>
</dbReference>
<dbReference type="GO" id="GO:0005524">
    <property type="term" value="F:ATP binding"/>
    <property type="evidence" value="ECO:0007669"/>
    <property type="project" value="UniProtKB-KW"/>
</dbReference>
<feature type="binding site" evidence="12">
    <location>
        <begin position="43"/>
        <end position="45"/>
    </location>
    <ligand>
        <name>ATP</name>
        <dbReference type="ChEBI" id="CHEBI:30616"/>
    </ligand>
</feature>
<dbReference type="InterPro" id="IPR037515">
    <property type="entry name" value="Rib-P_diPkinase_bac"/>
</dbReference>
<dbReference type="InterPro" id="IPR000842">
    <property type="entry name" value="PRib_PP_synth_CS"/>
</dbReference>
<keyword evidence="2 12" id="KW-0808">Transferase</keyword>
<dbReference type="GO" id="GO:0004749">
    <property type="term" value="F:ribose phosphate diphosphokinase activity"/>
    <property type="evidence" value="ECO:0007669"/>
    <property type="project" value="UniProtKB-UniRule"/>
</dbReference>
<evidence type="ECO:0000256" key="7">
    <source>
        <dbReference type="ARBA" id="ARBA00022840"/>
    </source>
</evidence>
<dbReference type="PANTHER" id="PTHR10210:SF41">
    <property type="entry name" value="RIBOSE-PHOSPHATE PYROPHOSPHOKINASE 1, CHLOROPLASTIC"/>
    <property type="match status" value="1"/>
</dbReference>
<dbReference type="InterPro" id="IPR029057">
    <property type="entry name" value="PRTase-like"/>
</dbReference>
<dbReference type="Proteomes" id="UP000278746">
    <property type="component" value="Unassembled WGS sequence"/>
</dbReference>
<comment type="similarity">
    <text evidence="11 12">Belongs to the ribose-phosphate pyrophosphokinase family. Class I subfamily.</text>
</comment>